<proteinExistence type="predicted"/>
<evidence type="ECO:0000313" key="1">
    <source>
        <dbReference type="EMBL" id="MDR7301312.1"/>
    </source>
</evidence>
<dbReference type="AlphaFoldDB" id="A0AAE3ZDP9"/>
<name>A0AAE3ZDP9_9ACTN</name>
<comment type="caution">
    <text evidence="1">The sequence shown here is derived from an EMBL/GenBank/DDBJ whole genome shotgun (WGS) entry which is preliminary data.</text>
</comment>
<dbReference type="Proteomes" id="UP001180845">
    <property type="component" value="Unassembled WGS sequence"/>
</dbReference>
<organism evidence="1 2">
    <name type="scientific">Haloactinomyces albus</name>
    <dbReference type="NCBI Taxonomy" id="1352928"/>
    <lineage>
        <taxon>Bacteria</taxon>
        <taxon>Bacillati</taxon>
        <taxon>Actinomycetota</taxon>
        <taxon>Actinomycetes</taxon>
        <taxon>Actinopolysporales</taxon>
        <taxon>Actinopolysporaceae</taxon>
        <taxon>Haloactinomyces</taxon>
    </lineage>
</organism>
<evidence type="ECO:0000313" key="2">
    <source>
        <dbReference type="Proteomes" id="UP001180845"/>
    </source>
</evidence>
<dbReference type="RefSeq" id="WP_310271560.1">
    <property type="nucleotide sequence ID" value="NZ_JAVDXW010000001.1"/>
</dbReference>
<reference evidence="1" key="1">
    <citation type="submission" date="2023-07" db="EMBL/GenBank/DDBJ databases">
        <title>Sequencing the genomes of 1000 actinobacteria strains.</title>
        <authorList>
            <person name="Klenk H.-P."/>
        </authorList>
    </citation>
    <scope>NUCLEOTIDE SEQUENCE</scope>
    <source>
        <strain evidence="1">DSM 45977</strain>
    </source>
</reference>
<sequence>MTTSSSDPFGTLLSSAMSRTRRVAEWLRRIVRSIQNPAEIVKRVKPALDRVKGTLEPVHNAGKDVRGIAGKTAWIP</sequence>
<accession>A0AAE3ZDP9</accession>
<keyword evidence="2" id="KW-1185">Reference proteome</keyword>
<dbReference type="EMBL" id="JAVDXW010000001">
    <property type="protein sequence ID" value="MDR7301312.1"/>
    <property type="molecule type" value="Genomic_DNA"/>
</dbReference>
<gene>
    <name evidence="1" type="ORF">JOF55_001493</name>
</gene>
<protein>
    <submittedName>
        <fullName evidence="1">Uncharacterized protein</fullName>
    </submittedName>
</protein>